<dbReference type="InterPro" id="IPR009937">
    <property type="entry name" value="Phage_holin_3_6"/>
</dbReference>
<evidence type="ECO:0000313" key="4">
    <source>
        <dbReference type="Proteomes" id="UP000269923"/>
    </source>
</evidence>
<dbReference type="Pfam" id="PF07332">
    <property type="entry name" value="Phage_holin_3_6"/>
    <property type="match status" value="1"/>
</dbReference>
<protein>
    <submittedName>
        <fullName evidence="3">Sensory rhodopsin</fullName>
    </submittedName>
</protein>
<gene>
    <name evidence="3" type="ORF">EII21_00345</name>
</gene>
<dbReference type="OrthoDB" id="8607388at2"/>
<feature type="compositionally biased region" description="Basic and acidic residues" evidence="1">
    <location>
        <begin position="129"/>
        <end position="141"/>
    </location>
</feature>
<dbReference type="Proteomes" id="UP000269923">
    <property type="component" value="Unassembled WGS sequence"/>
</dbReference>
<keyword evidence="4" id="KW-1185">Reference proteome</keyword>
<dbReference type="AlphaFoldDB" id="A0A3P2A974"/>
<accession>A0A3P2A974</accession>
<comment type="caution">
    <text evidence="3">The sequence shown here is derived from an EMBL/GenBank/DDBJ whole genome shotgun (WGS) entry which is preliminary data.</text>
</comment>
<evidence type="ECO:0000256" key="1">
    <source>
        <dbReference type="SAM" id="MobiDB-lite"/>
    </source>
</evidence>
<sequence>MGIRHDWQRTKWLLAQGSELLWLRLRLLRWDLRGQMAQMVKIAIMVAAAAVLLMVALTALMIALYVWLPAQAKVWVFGSLGVLTLLAGAWLLRRVPALWRQCAAQTTHTLNAIGGDLRLLQRQLRPDSHDAEIIEPDKSDKSAVASSQGK</sequence>
<dbReference type="EMBL" id="RQYC01000001">
    <property type="protein sequence ID" value="RRD91518.1"/>
    <property type="molecule type" value="Genomic_DNA"/>
</dbReference>
<proteinExistence type="predicted"/>
<dbReference type="STRING" id="1121352.GCA_000620925_00600"/>
<dbReference type="RefSeq" id="WP_124793721.1">
    <property type="nucleotide sequence ID" value="NZ_RQYC01000001.1"/>
</dbReference>
<evidence type="ECO:0000256" key="2">
    <source>
        <dbReference type="SAM" id="Phobius"/>
    </source>
</evidence>
<feature type="region of interest" description="Disordered" evidence="1">
    <location>
        <begin position="129"/>
        <end position="150"/>
    </location>
</feature>
<reference evidence="3 4" key="1">
    <citation type="submission" date="2018-11" db="EMBL/GenBank/DDBJ databases">
        <title>Genomes From Bacteria Associated with the Canine Oral Cavity: a Test Case for Automated Genome-Based Taxonomic Assignment.</title>
        <authorList>
            <person name="Coil D.A."/>
            <person name="Jospin G."/>
            <person name="Darling A.E."/>
            <person name="Wallis C."/>
            <person name="Davis I.J."/>
            <person name="Harris S."/>
            <person name="Eisen J.A."/>
            <person name="Holcombe L.J."/>
            <person name="O'Flynn C."/>
        </authorList>
    </citation>
    <scope>NUCLEOTIDE SEQUENCE [LARGE SCALE GENOMIC DNA]</scope>
    <source>
        <strain evidence="3 4">COT-280</strain>
    </source>
</reference>
<organism evidence="3 4">
    <name type="scientific">Conchiformibius steedae</name>
    <dbReference type="NCBI Taxonomy" id="153493"/>
    <lineage>
        <taxon>Bacteria</taxon>
        <taxon>Pseudomonadati</taxon>
        <taxon>Pseudomonadota</taxon>
        <taxon>Betaproteobacteria</taxon>
        <taxon>Neisseriales</taxon>
        <taxon>Neisseriaceae</taxon>
        <taxon>Conchiformibius</taxon>
    </lineage>
</organism>
<name>A0A3P2A974_9NEIS</name>
<evidence type="ECO:0000313" key="3">
    <source>
        <dbReference type="EMBL" id="RRD91518.1"/>
    </source>
</evidence>
<feature type="transmembrane region" description="Helical" evidence="2">
    <location>
        <begin position="42"/>
        <end position="68"/>
    </location>
</feature>
<feature type="transmembrane region" description="Helical" evidence="2">
    <location>
        <begin position="74"/>
        <end position="92"/>
    </location>
</feature>
<keyword evidence="2" id="KW-0812">Transmembrane</keyword>
<keyword evidence="2" id="KW-0472">Membrane</keyword>
<keyword evidence="2" id="KW-1133">Transmembrane helix</keyword>